<dbReference type="PROSITE" id="PS00678">
    <property type="entry name" value="WD_REPEATS_1"/>
    <property type="match status" value="2"/>
</dbReference>
<comment type="caution">
    <text evidence="8">The sequence shown here is derived from an EMBL/GenBank/DDBJ whole genome shotgun (WGS) entry which is preliminary data.</text>
</comment>
<evidence type="ECO:0000313" key="9">
    <source>
        <dbReference type="Proteomes" id="UP000789595"/>
    </source>
</evidence>
<dbReference type="CDD" id="cd00200">
    <property type="entry name" value="WD40"/>
    <property type="match status" value="1"/>
</dbReference>
<feature type="repeat" description="WD" evidence="7">
    <location>
        <begin position="202"/>
        <end position="243"/>
    </location>
</feature>
<dbReference type="Proteomes" id="UP000789595">
    <property type="component" value="Unassembled WGS sequence"/>
</dbReference>
<accession>A0A8J2SCH9</accession>
<dbReference type="InterPro" id="IPR045183">
    <property type="entry name" value="Ebi-like"/>
</dbReference>
<comment type="subcellular location">
    <subcellularLocation>
        <location evidence="1">Nucleus</location>
    </subcellularLocation>
</comment>
<dbReference type="PRINTS" id="PR00320">
    <property type="entry name" value="GPROTEINBRPT"/>
</dbReference>
<dbReference type="InterPro" id="IPR015943">
    <property type="entry name" value="WD40/YVTN_repeat-like_dom_sf"/>
</dbReference>
<dbReference type="AlphaFoldDB" id="A0A8J2SCH9"/>
<keyword evidence="6" id="KW-0539">Nucleus</keyword>
<keyword evidence="5" id="KW-0804">Transcription</keyword>
<feature type="repeat" description="WD" evidence="7">
    <location>
        <begin position="450"/>
        <end position="500"/>
    </location>
</feature>
<dbReference type="FunFam" id="1.20.960.30:FF:000001">
    <property type="entry name" value="F-box-like/WD repeat-containing protein TBL1XR1"/>
    <property type="match status" value="1"/>
</dbReference>
<keyword evidence="4" id="KW-0805">Transcription regulation</keyword>
<evidence type="ECO:0000256" key="4">
    <source>
        <dbReference type="ARBA" id="ARBA00023015"/>
    </source>
</evidence>
<dbReference type="InterPro" id="IPR001680">
    <property type="entry name" value="WD40_rpt"/>
</dbReference>
<dbReference type="OrthoDB" id="1367865at2759"/>
<feature type="repeat" description="WD" evidence="7">
    <location>
        <begin position="501"/>
        <end position="542"/>
    </location>
</feature>
<keyword evidence="2 7" id="KW-0853">WD repeat</keyword>
<feature type="repeat" description="WD" evidence="7">
    <location>
        <begin position="268"/>
        <end position="300"/>
    </location>
</feature>
<keyword evidence="3" id="KW-0677">Repeat</keyword>
<dbReference type="InterPro" id="IPR019775">
    <property type="entry name" value="WD40_repeat_CS"/>
</dbReference>
<dbReference type="GO" id="GO:0000118">
    <property type="term" value="C:histone deacetylase complex"/>
    <property type="evidence" value="ECO:0007669"/>
    <property type="project" value="TreeGrafter"/>
</dbReference>
<dbReference type="PROSITE" id="PS50082">
    <property type="entry name" value="WD_REPEATS_2"/>
    <property type="match status" value="6"/>
</dbReference>
<dbReference type="GO" id="GO:0006357">
    <property type="term" value="P:regulation of transcription by RNA polymerase II"/>
    <property type="evidence" value="ECO:0007669"/>
    <property type="project" value="TreeGrafter"/>
</dbReference>
<dbReference type="PROSITE" id="PS50896">
    <property type="entry name" value="LISH"/>
    <property type="match status" value="1"/>
</dbReference>
<evidence type="ECO:0000256" key="1">
    <source>
        <dbReference type="ARBA" id="ARBA00004123"/>
    </source>
</evidence>
<reference evidence="8" key="1">
    <citation type="submission" date="2021-11" db="EMBL/GenBank/DDBJ databases">
        <authorList>
            <consortium name="Genoscope - CEA"/>
            <person name="William W."/>
        </authorList>
    </citation>
    <scope>NUCLEOTIDE SEQUENCE</scope>
</reference>
<feature type="repeat" description="WD" evidence="7">
    <location>
        <begin position="309"/>
        <end position="350"/>
    </location>
</feature>
<dbReference type="SMART" id="SM00667">
    <property type="entry name" value="LisH"/>
    <property type="match status" value="1"/>
</dbReference>
<dbReference type="InterPro" id="IPR020472">
    <property type="entry name" value="WD40_PAC1"/>
</dbReference>
<dbReference type="Gene3D" id="1.20.960.30">
    <property type="match status" value="1"/>
</dbReference>
<dbReference type="EMBL" id="CAKKNE010000001">
    <property type="protein sequence ID" value="CAH0365131.1"/>
    <property type="molecule type" value="Genomic_DNA"/>
</dbReference>
<keyword evidence="9" id="KW-1185">Reference proteome</keyword>
<dbReference type="InterPro" id="IPR006594">
    <property type="entry name" value="LisH"/>
</dbReference>
<gene>
    <name evidence="8" type="ORF">PECAL_1P15440</name>
</gene>
<sequence length="578" mass="63408">MALKAEEINLLVYRYLQESGHLHSAFTFAYESLVTQSEIAKMYADTMPPGALISIIQKGLMYLKVEENLDADISKCSTDPTCCIESSKELSILSATVLQGITKSKSIKYSKWYVKHDKNRNEDEDEEVEKAESRTIGKRKRIGICVAPNATQSIDFSKKHTSEMEGSAIPEIHSTESTSFPKIQSTGMTEEQAISSADVLILTGHEAEVFCCSWHPRDELLASGSGDSTVRLWNLPDDKTTANLKIKSPLPRVLECIAPMQQEKKSTSAGDDHDVTTLEWSVDGSLLATGCMDGIARLWSREGVLQHSLNAHSESIFSLRFDSAGKRLLTGSYDKCVSVWDVRTGKLQHKFEAHSAQVLDVDWKTGGYHGLDVFASCSTDRTIAVCALADREADTDPAAATTTPLQVLVGHADEVNAIRWDPSGGLLASCSDDHQVLIWQLGQSVPVHRFSNHTEEIYTIRWSPTGQTTNMPNAPLRLASASFDATVRLWDTDMGVCLHTLRNHTKKVYTIAFSPDGRLLASGSLGGQLNIWSVPNGKLLKTYNQGGADIFEVAWNANGTRLAATSTNAVTLIDVRVI</sequence>
<evidence type="ECO:0000256" key="5">
    <source>
        <dbReference type="ARBA" id="ARBA00023163"/>
    </source>
</evidence>
<organism evidence="8 9">
    <name type="scientific">Pelagomonas calceolata</name>
    <dbReference type="NCBI Taxonomy" id="35677"/>
    <lineage>
        <taxon>Eukaryota</taxon>
        <taxon>Sar</taxon>
        <taxon>Stramenopiles</taxon>
        <taxon>Ochrophyta</taxon>
        <taxon>Pelagophyceae</taxon>
        <taxon>Pelagomonadales</taxon>
        <taxon>Pelagomonadaceae</taxon>
        <taxon>Pelagomonas</taxon>
    </lineage>
</organism>
<dbReference type="PANTHER" id="PTHR22846:SF2">
    <property type="entry name" value="F-BOX-LIKE_WD REPEAT-CONTAINING PROTEIN EBI"/>
    <property type="match status" value="1"/>
</dbReference>
<dbReference type="SMART" id="SM00320">
    <property type="entry name" value="WD40"/>
    <property type="match status" value="8"/>
</dbReference>
<evidence type="ECO:0000256" key="2">
    <source>
        <dbReference type="ARBA" id="ARBA00022574"/>
    </source>
</evidence>
<evidence type="ECO:0000313" key="8">
    <source>
        <dbReference type="EMBL" id="CAH0365131.1"/>
    </source>
</evidence>
<dbReference type="PANTHER" id="PTHR22846">
    <property type="entry name" value="WD40 REPEAT PROTEIN"/>
    <property type="match status" value="1"/>
</dbReference>
<proteinExistence type="predicted"/>
<feature type="repeat" description="WD" evidence="7">
    <location>
        <begin position="408"/>
        <end position="449"/>
    </location>
</feature>
<evidence type="ECO:0000256" key="3">
    <source>
        <dbReference type="ARBA" id="ARBA00022737"/>
    </source>
</evidence>
<dbReference type="Gene3D" id="2.130.10.10">
    <property type="entry name" value="YVTN repeat-like/Quinoprotein amine dehydrogenase"/>
    <property type="match status" value="1"/>
</dbReference>
<protein>
    <submittedName>
        <fullName evidence="8">Uncharacterized protein</fullName>
    </submittedName>
</protein>
<dbReference type="GO" id="GO:0003714">
    <property type="term" value="F:transcription corepressor activity"/>
    <property type="evidence" value="ECO:0007669"/>
    <property type="project" value="InterPro"/>
</dbReference>
<dbReference type="Pfam" id="PF00400">
    <property type="entry name" value="WD40"/>
    <property type="match status" value="7"/>
</dbReference>
<dbReference type="SUPFAM" id="SSF50978">
    <property type="entry name" value="WD40 repeat-like"/>
    <property type="match status" value="1"/>
</dbReference>
<dbReference type="PROSITE" id="PS50294">
    <property type="entry name" value="WD_REPEATS_REGION"/>
    <property type="match status" value="5"/>
</dbReference>
<name>A0A8J2SCH9_9STRA</name>
<dbReference type="FunFam" id="2.130.10.10:FF:000218">
    <property type="entry name" value="WD40 repeat-containing protein HOS15"/>
    <property type="match status" value="1"/>
</dbReference>
<dbReference type="Pfam" id="PF08513">
    <property type="entry name" value="LisH"/>
    <property type="match status" value="1"/>
</dbReference>
<dbReference type="InterPro" id="IPR036322">
    <property type="entry name" value="WD40_repeat_dom_sf"/>
</dbReference>
<evidence type="ECO:0000256" key="7">
    <source>
        <dbReference type="PROSITE-ProRule" id="PRU00221"/>
    </source>
</evidence>
<evidence type="ECO:0000256" key="6">
    <source>
        <dbReference type="ARBA" id="ARBA00023242"/>
    </source>
</evidence>